<dbReference type="Proteomes" id="UP000233293">
    <property type="component" value="Unassembled WGS sequence"/>
</dbReference>
<name>A0A2N3PV78_9PROT</name>
<dbReference type="InterPro" id="IPR041698">
    <property type="entry name" value="Methyltransf_25"/>
</dbReference>
<dbReference type="RefSeq" id="WP_101250845.1">
    <property type="nucleotide sequence ID" value="NZ_PIUM01000012.1"/>
</dbReference>
<evidence type="ECO:0000259" key="1">
    <source>
        <dbReference type="Pfam" id="PF13649"/>
    </source>
</evidence>
<dbReference type="EMBL" id="PIUM01000012">
    <property type="protein sequence ID" value="PKU24306.1"/>
    <property type="molecule type" value="Genomic_DNA"/>
</dbReference>
<feature type="domain" description="Methyltransferase" evidence="1">
    <location>
        <begin position="64"/>
        <end position="149"/>
    </location>
</feature>
<dbReference type="Gene3D" id="3.40.50.150">
    <property type="entry name" value="Vaccinia Virus protein VP39"/>
    <property type="match status" value="1"/>
</dbReference>
<comment type="caution">
    <text evidence="2">The sequence shown here is derived from an EMBL/GenBank/DDBJ whole genome shotgun (WGS) entry which is preliminary data.</text>
</comment>
<gene>
    <name evidence="2" type="ORF">CWS72_11970</name>
</gene>
<dbReference type="Pfam" id="PF13649">
    <property type="entry name" value="Methyltransf_25"/>
    <property type="match status" value="1"/>
</dbReference>
<keyword evidence="3" id="KW-1185">Reference proteome</keyword>
<dbReference type="OrthoDB" id="9800454at2"/>
<evidence type="ECO:0000313" key="2">
    <source>
        <dbReference type="EMBL" id="PKU24306.1"/>
    </source>
</evidence>
<accession>A0A2N3PV78</accession>
<dbReference type="AlphaFoldDB" id="A0A2N3PV78"/>
<reference evidence="3" key="1">
    <citation type="submission" date="2017-12" db="EMBL/GenBank/DDBJ databases">
        <title>Draft genome sequence of Telmatospirillum siberiense 26-4b1T, an acidotolerant peatland alphaproteobacterium potentially involved in sulfur cycling.</title>
        <authorList>
            <person name="Hausmann B."/>
            <person name="Pjevac P."/>
            <person name="Schreck K."/>
            <person name="Herbold C.W."/>
            <person name="Daims H."/>
            <person name="Wagner M."/>
            <person name="Pester M."/>
            <person name="Loy A."/>
        </authorList>
    </citation>
    <scope>NUCLEOTIDE SEQUENCE [LARGE SCALE GENOMIC DNA]</scope>
    <source>
        <strain evidence="3">26-4b1</strain>
    </source>
</reference>
<proteinExistence type="predicted"/>
<sequence>MTARAPIDPRSFWNAKILGWEDSRYADAAPSLVERIAGGISTSLRFRLETAVTLLGPHLAGRRVVELGCGSGLLAARLMAAGAASYQGFDISDAAIDRARARLSGQPQIGRMAFDVADVSKIGPQGDALVFSLGLFDWLSPDDIVHVFKLGRQGSYFHAVAERRPRSVEQMIHRTYVQLSYGRRTGYAPRYHSMAEINELLAKAALPPANVYRHRRMRFGIFVSDLAIPQ</sequence>
<dbReference type="SUPFAM" id="SSF53335">
    <property type="entry name" value="S-adenosyl-L-methionine-dependent methyltransferases"/>
    <property type="match status" value="1"/>
</dbReference>
<evidence type="ECO:0000313" key="3">
    <source>
        <dbReference type="Proteomes" id="UP000233293"/>
    </source>
</evidence>
<organism evidence="2 3">
    <name type="scientific">Telmatospirillum siberiense</name>
    <dbReference type="NCBI Taxonomy" id="382514"/>
    <lineage>
        <taxon>Bacteria</taxon>
        <taxon>Pseudomonadati</taxon>
        <taxon>Pseudomonadota</taxon>
        <taxon>Alphaproteobacteria</taxon>
        <taxon>Rhodospirillales</taxon>
        <taxon>Rhodospirillaceae</taxon>
        <taxon>Telmatospirillum</taxon>
    </lineage>
</organism>
<dbReference type="InterPro" id="IPR029063">
    <property type="entry name" value="SAM-dependent_MTases_sf"/>
</dbReference>
<protein>
    <recommendedName>
        <fullName evidence="1">Methyltransferase domain-containing protein</fullName>
    </recommendedName>
</protein>